<dbReference type="OrthoDB" id="244202at2759"/>
<feature type="compositionally biased region" description="Low complexity" evidence="1">
    <location>
        <begin position="47"/>
        <end position="56"/>
    </location>
</feature>
<reference evidence="2 3" key="1">
    <citation type="submission" date="2013-07" db="EMBL/GenBank/DDBJ databases">
        <authorList>
            <person name="Stoco P.H."/>
            <person name="Wagner G."/>
            <person name="Gerber A."/>
            <person name="Zaha A."/>
            <person name="Thompson C."/>
            <person name="Bartholomeu D.C."/>
            <person name="Luckemeyer D.D."/>
            <person name="Bahia D."/>
            <person name="Loreto E."/>
            <person name="Prestes E.B."/>
            <person name="Lima F.M."/>
            <person name="Rodrigues-Luiz G."/>
            <person name="Vallejo G.A."/>
            <person name="Filho J.F."/>
            <person name="Monteiro K.M."/>
            <person name="Tyler K.M."/>
            <person name="de Almeida L.G."/>
            <person name="Ortiz M.F."/>
            <person name="Siervo M.A."/>
            <person name="de Moraes M.H."/>
            <person name="Cunha O.L."/>
            <person name="Mendonca-Neto R."/>
            <person name="Silva R."/>
            <person name="Teixeira S.M."/>
            <person name="Murta S.M."/>
            <person name="Sincero T.C."/>
            <person name="Mendes T.A."/>
            <person name="Urmenyi T.P."/>
            <person name="Silva V.G."/>
            <person name="da Rocha W.D."/>
            <person name="Andersson B."/>
            <person name="Romanha A.J."/>
            <person name="Steindel M."/>
            <person name="de Vasconcelos A.T."/>
            <person name="Grisard E.C."/>
        </authorList>
    </citation>
    <scope>NUCLEOTIDE SEQUENCE [LARGE SCALE GENOMIC DNA]</scope>
    <source>
        <strain evidence="2 3">SC58</strain>
    </source>
</reference>
<evidence type="ECO:0000256" key="1">
    <source>
        <dbReference type="SAM" id="MobiDB-lite"/>
    </source>
</evidence>
<dbReference type="VEuPathDB" id="TriTrypDB:TRSC58_05920"/>
<sequence>MQAPPPRYSKLFPNTGGVSDCVNPTPLLVSEASVACPVVATTGTTQAGSAEGGASDSPPPPPYTGVSVPTLSPPTALNLLSSRDAANSDVILQRLFLLQDEINSIKCRLNGQSSDAAVSDVHRPPPLPSAPTTEEPFVEEKKYAWRQILLSQQEQISSLSEALCRILSTLTVVPAATRSHDIKDPAQTINDEKSVRGKETKSRVNENVDCEAKKMCQDASVGSLMGTTVDLVHLLTTLYSLPVISCGGCDEQFHRRVGEELIAAALGTTSHDLLELYASLLVLRLNEEYAAAESSVGGHTSSRIPLRKSGDLTQKALAPLPLSVLESVLERTQFPSEIPAYQIAFAACKVHHQRHLLKFTPFSSLKSSSSLCVASSSLPCISSSHCKEEAEAFLHGVRFLWLPLRFLEEELRRCEGLGLVAEARHCAIYAGLLMCLRQAIQAKKCLNELTTTPARSVPAVFTAKPFLTELNRVRPSYDFLTSSEKKQLVAGEKMDLAQSWRIQKRCDATL</sequence>
<feature type="region of interest" description="Disordered" evidence="1">
    <location>
        <begin position="44"/>
        <end position="70"/>
    </location>
</feature>
<proteinExistence type="predicted"/>
<organism evidence="2 3">
    <name type="scientific">Trypanosoma rangeli SC58</name>
    <dbReference type="NCBI Taxonomy" id="429131"/>
    <lineage>
        <taxon>Eukaryota</taxon>
        <taxon>Discoba</taxon>
        <taxon>Euglenozoa</taxon>
        <taxon>Kinetoplastea</taxon>
        <taxon>Metakinetoplastina</taxon>
        <taxon>Trypanosomatida</taxon>
        <taxon>Trypanosomatidae</taxon>
        <taxon>Trypanosoma</taxon>
        <taxon>Herpetosoma</taxon>
    </lineage>
</organism>
<protein>
    <submittedName>
        <fullName evidence="2">Uncharacterized protein</fullName>
    </submittedName>
</protein>
<gene>
    <name evidence="2" type="ORF">TRSC58_05920</name>
</gene>
<dbReference type="EMBL" id="AUPL01005920">
    <property type="protein sequence ID" value="ESL06407.1"/>
    <property type="molecule type" value="Genomic_DNA"/>
</dbReference>
<evidence type="ECO:0000313" key="3">
    <source>
        <dbReference type="Proteomes" id="UP000031737"/>
    </source>
</evidence>
<dbReference type="AlphaFoldDB" id="A0A061IZD5"/>
<feature type="region of interest" description="Disordered" evidence="1">
    <location>
        <begin position="116"/>
        <end position="135"/>
    </location>
</feature>
<evidence type="ECO:0000313" key="2">
    <source>
        <dbReference type="EMBL" id="ESL06407.1"/>
    </source>
</evidence>
<comment type="caution">
    <text evidence="2">The sequence shown here is derived from an EMBL/GenBank/DDBJ whole genome shotgun (WGS) entry which is preliminary data.</text>
</comment>
<accession>A0A061IZD5</accession>
<dbReference type="Proteomes" id="UP000031737">
    <property type="component" value="Unassembled WGS sequence"/>
</dbReference>
<name>A0A061IZD5_TRYRA</name>
<keyword evidence="3" id="KW-1185">Reference proteome</keyword>